<name>A0A6A5ZPU5_9PLEO</name>
<protein>
    <submittedName>
        <fullName evidence="1">Uncharacterized protein</fullName>
    </submittedName>
</protein>
<evidence type="ECO:0000313" key="1">
    <source>
        <dbReference type="EMBL" id="KAF2120907.1"/>
    </source>
</evidence>
<dbReference type="Proteomes" id="UP000799770">
    <property type="component" value="Unassembled WGS sequence"/>
</dbReference>
<evidence type="ECO:0000313" key="2">
    <source>
        <dbReference type="Proteomes" id="UP000799770"/>
    </source>
</evidence>
<reference evidence="1" key="1">
    <citation type="journal article" date="2020" name="Stud. Mycol.">
        <title>101 Dothideomycetes genomes: a test case for predicting lifestyles and emergence of pathogens.</title>
        <authorList>
            <person name="Haridas S."/>
            <person name="Albert R."/>
            <person name="Binder M."/>
            <person name="Bloem J."/>
            <person name="Labutti K."/>
            <person name="Salamov A."/>
            <person name="Andreopoulos B."/>
            <person name="Baker S."/>
            <person name="Barry K."/>
            <person name="Bills G."/>
            <person name="Bluhm B."/>
            <person name="Cannon C."/>
            <person name="Castanera R."/>
            <person name="Culley D."/>
            <person name="Daum C."/>
            <person name="Ezra D."/>
            <person name="Gonzalez J."/>
            <person name="Henrissat B."/>
            <person name="Kuo A."/>
            <person name="Liang C."/>
            <person name="Lipzen A."/>
            <person name="Lutzoni F."/>
            <person name="Magnuson J."/>
            <person name="Mondo S."/>
            <person name="Nolan M."/>
            <person name="Ohm R."/>
            <person name="Pangilinan J."/>
            <person name="Park H.-J."/>
            <person name="Ramirez L."/>
            <person name="Alfaro M."/>
            <person name="Sun H."/>
            <person name="Tritt A."/>
            <person name="Yoshinaga Y."/>
            <person name="Zwiers L.-H."/>
            <person name="Turgeon B."/>
            <person name="Goodwin S."/>
            <person name="Spatafora J."/>
            <person name="Crous P."/>
            <person name="Grigoriev I."/>
        </authorList>
    </citation>
    <scope>NUCLEOTIDE SEQUENCE</scope>
    <source>
        <strain evidence="1">CBS 627.86</strain>
    </source>
</reference>
<accession>A0A6A5ZPU5</accession>
<keyword evidence="2" id="KW-1185">Reference proteome</keyword>
<dbReference type="EMBL" id="ML977313">
    <property type="protein sequence ID" value="KAF2120907.1"/>
    <property type="molecule type" value="Genomic_DNA"/>
</dbReference>
<sequence length="155" mass="17331">MPGEGSLDSRWRRCCSSGSGRKQMFSEIDVGNGYSSARVIEEREQLCGPAGCVVRQVIRIAAAEFSRSGFPGRLRKHRMGTRECVEGGSDRAVAGAGRKGRKALRSKCKCEWERWRGRVRGGEHEPPGMAREASWVTQTRTGKILNRYQRTAQEE</sequence>
<organism evidence="1 2">
    <name type="scientific">Lophiotrema nucula</name>
    <dbReference type="NCBI Taxonomy" id="690887"/>
    <lineage>
        <taxon>Eukaryota</taxon>
        <taxon>Fungi</taxon>
        <taxon>Dikarya</taxon>
        <taxon>Ascomycota</taxon>
        <taxon>Pezizomycotina</taxon>
        <taxon>Dothideomycetes</taxon>
        <taxon>Pleosporomycetidae</taxon>
        <taxon>Pleosporales</taxon>
        <taxon>Lophiotremataceae</taxon>
        <taxon>Lophiotrema</taxon>
    </lineage>
</organism>
<proteinExistence type="predicted"/>
<gene>
    <name evidence="1" type="ORF">BDV96DRAFT_280757</name>
</gene>
<dbReference type="AlphaFoldDB" id="A0A6A5ZPU5"/>